<sequence length="581" mass="62633">MSAQQASKSSGTGLAASATWRHYRLVRSGSAALVRTCGVVPVLLALLALLGWALDLPRLRSGIPGAVEMKANTAFGLVFAGSALLLLTLRDGRPGDRAWPRVAQALGLAVALLGLATAAQYVFDVELHIDQALVRDYSVGPGRIPGRMSPYSAAALSFLGIALATLPVRRLRTLTRGCAAVAATIGLVLFTVHAWGAVNLRTDEWAPPIAFTTASAFLVLGVGIWTATHRFAPGQRSLRVLLDPIELKIMGSFIGAIAALTTVGGLVYGAAAEYSREIQRLGQIRQMRADLTELYATVADAVFVQRTLVLSDTAGDDGRWEAQRRELERERRLLVSYPVLGDAARPAVEALDRAVRGLSEVLQEAVDLRGREGAEAARAFVRSGRDAAAMAELRGAMAHIDSIGRAEEESSARLLRDGRERTVAFTVLALVLAALVLGAVFVAIRREITKRAGAERALRRRSSEATAANRFLESLVHNIPHMIFVKDARDLRFVRINRAGERLTGLTQAAIAGKSDHDFFPPEEADFFVAKDRAVLASKEVVDISEEEILTPDGVRLLHTKKIPCWTRPASRPTCSASPRT</sequence>
<feature type="transmembrane region" description="Helical" evidence="1">
    <location>
        <begin position="74"/>
        <end position="90"/>
    </location>
</feature>
<dbReference type="InterPro" id="IPR000014">
    <property type="entry name" value="PAS"/>
</dbReference>
<proteinExistence type="predicted"/>
<comment type="caution">
    <text evidence="3">The sequence shown here is derived from an EMBL/GenBank/DDBJ whole genome shotgun (WGS) entry which is preliminary data.</text>
</comment>
<dbReference type="Gene3D" id="3.30.450.20">
    <property type="entry name" value="PAS domain"/>
    <property type="match status" value="1"/>
</dbReference>
<feature type="transmembrane region" description="Helical" evidence="1">
    <location>
        <begin position="249"/>
        <end position="271"/>
    </location>
</feature>
<evidence type="ECO:0000313" key="4">
    <source>
        <dbReference type="Proteomes" id="UP000552954"/>
    </source>
</evidence>
<keyword evidence="1" id="KW-0812">Transmembrane</keyword>
<dbReference type="EMBL" id="JABFCS010000002">
    <property type="protein sequence ID" value="NNU45446.1"/>
    <property type="molecule type" value="Genomic_DNA"/>
</dbReference>
<keyword evidence="1" id="KW-0472">Membrane</keyword>
<feature type="transmembrane region" description="Helical" evidence="1">
    <location>
        <begin position="148"/>
        <end position="166"/>
    </location>
</feature>
<dbReference type="NCBIfam" id="TIGR00229">
    <property type="entry name" value="sensory_box"/>
    <property type="match status" value="1"/>
</dbReference>
<dbReference type="SUPFAM" id="SSF55785">
    <property type="entry name" value="PYP-like sensor domain (PAS domain)"/>
    <property type="match status" value="1"/>
</dbReference>
<feature type="transmembrane region" description="Helical" evidence="1">
    <location>
        <begin position="209"/>
        <end position="228"/>
    </location>
</feature>
<dbReference type="RefSeq" id="WP_171563748.1">
    <property type="nucleotide sequence ID" value="NZ_JABFCS010000002.1"/>
</dbReference>
<dbReference type="InterPro" id="IPR013656">
    <property type="entry name" value="PAS_4"/>
</dbReference>
<dbReference type="PROSITE" id="PS50112">
    <property type="entry name" value="PAS"/>
    <property type="match status" value="1"/>
</dbReference>
<reference evidence="3 4" key="2">
    <citation type="submission" date="2020-06" db="EMBL/GenBank/DDBJ databases">
        <title>Ramlibacter rhizophilus sp. nov., isolated from rhizosphere soil of national flower Mugunghwa from South Korea.</title>
        <authorList>
            <person name="Zheng-Fei Y."/>
            <person name="Huan T."/>
        </authorList>
    </citation>
    <scope>NUCLEOTIDE SEQUENCE [LARGE SCALE GENOMIC DNA]</scope>
    <source>
        <strain evidence="3 4">B156</strain>
    </source>
</reference>
<dbReference type="CDD" id="cd00130">
    <property type="entry name" value="PAS"/>
    <property type="match status" value="1"/>
</dbReference>
<keyword evidence="1" id="KW-1133">Transmembrane helix</keyword>
<dbReference type="InterPro" id="IPR035965">
    <property type="entry name" value="PAS-like_dom_sf"/>
</dbReference>
<evidence type="ECO:0000259" key="2">
    <source>
        <dbReference type="PROSITE" id="PS50112"/>
    </source>
</evidence>
<keyword evidence="4" id="KW-1185">Reference proteome</keyword>
<reference evidence="3 4" key="1">
    <citation type="submission" date="2020-05" db="EMBL/GenBank/DDBJ databases">
        <authorList>
            <person name="Khan S.A."/>
            <person name="Jeon C.O."/>
            <person name="Chun B.H."/>
        </authorList>
    </citation>
    <scope>NUCLEOTIDE SEQUENCE [LARGE SCALE GENOMIC DNA]</scope>
    <source>
        <strain evidence="3 4">B156</strain>
    </source>
</reference>
<feature type="transmembrane region" description="Helical" evidence="1">
    <location>
        <begin position="423"/>
        <end position="444"/>
    </location>
</feature>
<accession>A0A849KJ65</accession>
<feature type="domain" description="PAS" evidence="2">
    <location>
        <begin position="468"/>
        <end position="539"/>
    </location>
</feature>
<organism evidence="3 4">
    <name type="scientific">Ramlibacter montanisoli</name>
    <dbReference type="NCBI Taxonomy" id="2732512"/>
    <lineage>
        <taxon>Bacteria</taxon>
        <taxon>Pseudomonadati</taxon>
        <taxon>Pseudomonadota</taxon>
        <taxon>Betaproteobacteria</taxon>
        <taxon>Burkholderiales</taxon>
        <taxon>Comamonadaceae</taxon>
        <taxon>Ramlibacter</taxon>
    </lineage>
</organism>
<evidence type="ECO:0000256" key="1">
    <source>
        <dbReference type="SAM" id="Phobius"/>
    </source>
</evidence>
<protein>
    <submittedName>
        <fullName evidence="3">PAS domain-containing protein</fullName>
    </submittedName>
</protein>
<name>A0A849KJ65_9BURK</name>
<dbReference type="AlphaFoldDB" id="A0A849KJ65"/>
<gene>
    <name evidence="3" type="ORF">HK415_23225</name>
</gene>
<dbReference type="SMART" id="SM00091">
    <property type="entry name" value="PAS"/>
    <property type="match status" value="1"/>
</dbReference>
<dbReference type="Proteomes" id="UP000552954">
    <property type="component" value="Unassembled WGS sequence"/>
</dbReference>
<evidence type="ECO:0000313" key="3">
    <source>
        <dbReference type="EMBL" id="NNU45446.1"/>
    </source>
</evidence>
<dbReference type="Pfam" id="PF08448">
    <property type="entry name" value="PAS_4"/>
    <property type="match status" value="1"/>
</dbReference>
<feature type="transmembrane region" description="Helical" evidence="1">
    <location>
        <begin position="102"/>
        <end position="123"/>
    </location>
</feature>
<feature type="transmembrane region" description="Helical" evidence="1">
    <location>
        <begin position="32"/>
        <end position="54"/>
    </location>
</feature>
<feature type="transmembrane region" description="Helical" evidence="1">
    <location>
        <begin position="178"/>
        <end position="197"/>
    </location>
</feature>